<comment type="caution">
    <text evidence="1">The sequence shown here is derived from an EMBL/GenBank/DDBJ whole genome shotgun (WGS) entry which is preliminary data.</text>
</comment>
<proteinExistence type="predicted"/>
<sequence>MPTLSRFIIACILLALAGYAAVFALATFVQPTPREITVRVPTDRLLQEQ</sequence>
<reference evidence="1" key="1">
    <citation type="submission" date="2022-11" db="EMBL/GenBank/DDBJ databases">
        <title>Biodiversity and phylogenetic relationships of bacteria.</title>
        <authorList>
            <person name="Machado R.A.R."/>
            <person name="Bhat A."/>
            <person name="Loulou A."/>
            <person name="Kallel S."/>
        </authorList>
    </citation>
    <scope>NUCLEOTIDE SEQUENCE</scope>
    <source>
        <strain evidence="1">K-TC2</strain>
    </source>
</reference>
<dbReference type="RefSeq" id="WP_266340530.1">
    <property type="nucleotide sequence ID" value="NZ_JAPKNK010000010.1"/>
</dbReference>
<dbReference type="EMBL" id="JAPKNK010000010">
    <property type="protein sequence ID" value="MCX5571576.1"/>
    <property type="molecule type" value="Genomic_DNA"/>
</dbReference>
<dbReference type="Proteomes" id="UP001144805">
    <property type="component" value="Unassembled WGS sequence"/>
</dbReference>
<accession>A0A9X3E5E3</accession>
<name>A0A9X3E5E3_9HYPH</name>
<evidence type="ECO:0008006" key="3">
    <source>
        <dbReference type="Google" id="ProtNLM"/>
    </source>
</evidence>
<evidence type="ECO:0000313" key="2">
    <source>
        <dbReference type="Proteomes" id="UP001144805"/>
    </source>
</evidence>
<organism evidence="1 2">
    <name type="scientific">Kaistia nematophila</name>
    <dbReference type="NCBI Taxonomy" id="2994654"/>
    <lineage>
        <taxon>Bacteria</taxon>
        <taxon>Pseudomonadati</taxon>
        <taxon>Pseudomonadota</taxon>
        <taxon>Alphaproteobacteria</taxon>
        <taxon>Hyphomicrobiales</taxon>
        <taxon>Kaistiaceae</taxon>
        <taxon>Kaistia</taxon>
    </lineage>
</organism>
<gene>
    <name evidence="1" type="ORF">OSH07_20415</name>
</gene>
<evidence type="ECO:0000313" key="1">
    <source>
        <dbReference type="EMBL" id="MCX5571576.1"/>
    </source>
</evidence>
<keyword evidence="2" id="KW-1185">Reference proteome</keyword>
<protein>
    <recommendedName>
        <fullName evidence="3">Histidine kinase</fullName>
    </recommendedName>
</protein>
<dbReference type="AlphaFoldDB" id="A0A9X3E5E3"/>